<dbReference type="PANTHER" id="PTHR21624:SF1">
    <property type="entry name" value="ALKYLGLYCEROL MONOOXYGENASE"/>
    <property type="match status" value="1"/>
</dbReference>
<keyword evidence="2 7" id="KW-0812">Transmembrane</keyword>
<dbReference type="AlphaFoldDB" id="A0A517P1M2"/>
<evidence type="ECO:0000313" key="9">
    <source>
        <dbReference type="EMBL" id="QDT13268.1"/>
    </source>
</evidence>
<dbReference type="GO" id="GO:0016020">
    <property type="term" value="C:membrane"/>
    <property type="evidence" value="ECO:0007669"/>
    <property type="project" value="GOC"/>
</dbReference>
<evidence type="ECO:0000259" key="8">
    <source>
        <dbReference type="Pfam" id="PF04116"/>
    </source>
</evidence>
<keyword evidence="4" id="KW-0560">Oxidoreductase</keyword>
<sequence length="324" mass="36786">MESSVISTDHVSVPPDLSSYDHRWPRRLIFLAVLISTIGLLGTPDFVSSVVESLIRREGSGGLLHPAILIASVLIFFWERYWPVGDRQVSGPAQLTDLLWWLTNATMAVGAPFLAANLMQKTTAAVTTETEPFDSLGGLPWVMRYTFAILTVDLVRYAIHVCRHKVPLLWRFHATHHSTRELNQFSAYRMHPVDYAFSVAVAAIPFSLFQIPVEGFVIYQVITGVLGRTHHAAVSWRWPILNRVLVSPQAHRVHHSIDESHYHKNYGLTFSLWDRLFGTYHDPEPDEVTPITGVPGFASPEAKRYRDILYVYVHQLIAPLRKMK</sequence>
<dbReference type="GO" id="GO:0005506">
    <property type="term" value="F:iron ion binding"/>
    <property type="evidence" value="ECO:0007669"/>
    <property type="project" value="InterPro"/>
</dbReference>
<dbReference type="OrthoDB" id="9770329at2"/>
<evidence type="ECO:0000256" key="1">
    <source>
        <dbReference type="ARBA" id="ARBA00004127"/>
    </source>
</evidence>
<feature type="domain" description="Fatty acid hydroxylase" evidence="8">
    <location>
        <begin position="147"/>
        <end position="279"/>
    </location>
</feature>
<evidence type="ECO:0000256" key="6">
    <source>
        <dbReference type="ARBA" id="ARBA00023136"/>
    </source>
</evidence>
<evidence type="ECO:0000256" key="2">
    <source>
        <dbReference type="ARBA" id="ARBA00022692"/>
    </source>
</evidence>
<dbReference type="RefSeq" id="WP_145421031.1">
    <property type="nucleotide sequence ID" value="NZ_CP036526.1"/>
</dbReference>
<dbReference type="EMBL" id="CP036526">
    <property type="protein sequence ID" value="QDT13268.1"/>
    <property type="molecule type" value="Genomic_DNA"/>
</dbReference>
<comment type="subcellular location">
    <subcellularLocation>
        <location evidence="1">Endomembrane system</location>
        <topology evidence="1">Multi-pass membrane protein</topology>
    </subcellularLocation>
</comment>
<dbReference type="PANTHER" id="PTHR21624">
    <property type="entry name" value="STEROL DESATURASE-RELATED PROTEIN"/>
    <property type="match status" value="1"/>
</dbReference>
<dbReference type="GO" id="GO:0050479">
    <property type="term" value="F:glyceryl-ether monooxygenase activity"/>
    <property type="evidence" value="ECO:0007669"/>
    <property type="project" value="TreeGrafter"/>
</dbReference>
<organism evidence="9 10">
    <name type="scientific">Stieleria marina</name>
    <dbReference type="NCBI Taxonomy" id="1930275"/>
    <lineage>
        <taxon>Bacteria</taxon>
        <taxon>Pseudomonadati</taxon>
        <taxon>Planctomycetota</taxon>
        <taxon>Planctomycetia</taxon>
        <taxon>Pirellulales</taxon>
        <taxon>Pirellulaceae</taxon>
        <taxon>Stieleria</taxon>
    </lineage>
</organism>
<gene>
    <name evidence="9" type="ORF">K239x_52860</name>
</gene>
<reference evidence="9 10" key="1">
    <citation type="submission" date="2019-02" db="EMBL/GenBank/DDBJ databases">
        <title>Deep-cultivation of Planctomycetes and their phenomic and genomic characterization uncovers novel biology.</title>
        <authorList>
            <person name="Wiegand S."/>
            <person name="Jogler M."/>
            <person name="Boedeker C."/>
            <person name="Pinto D."/>
            <person name="Vollmers J."/>
            <person name="Rivas-Marin E."/>
            <person name="Kohn T."/>
            <person name="Peeters S.H."/>
            <person name="Heuer A."/>
            <person name="Rast P."/>
            <person name="Oberbeckmann S."/>
            <person name="Bunk B."/>
            <person name="Jeske O."/>
            <person name="Meyerdierks A."/>
            <person name="Storesund J.E."/>
            <person name="Kallscheuer N."/>
            <person name="Luecker S."/>
            <person name="Lage O.M."/>
            <person name="Pohl T."/>
            <person name="Merkel B.J."/>
            <person name="Hornburger P."/>
            <person name="Mueller R.-W."/>
            <person name="Bruemmer F."/>
            <person name="Labrenz M."/>
            <person name="Spormann A.M."/>
            <person name="Op den Camp H."/>
            <person name="Overmann J."/>
            <person name="Amann R."/>
            <person name="Jetten M.S.M."/>
            <person name="Mascher T."/>
            <person name="Medema M.H."/>
            <person name="Devos D.P."/>
            <person name="Kaster A.-K."/>
            <person name="Ovreas L."/>
            <person name="Rohde M."/>
            <person name="Galperin M.Y."/>
            <person name="Jogler C."/>
        </authorList>
    </citation>
    <scope>NUCLEOTIDE SEQUENCE [LARGE SCALE GENOMIC DNA]</scope>
    <source>
        <strain evidence="9 10">K23_9</strain>
    </source>
</reference>
<keyword evidence="10" id="KW-1185">Reference proteome</keyword>
<feature type="transmembrane region" description="Helical" evidence="7">
    <location>
        <begin position="59"/>
        <end position="78"/>
    </location>
</feature>
<accession>A0A517P1M2</accession>
<keyword evidence="5" id="KW-0443">Lipid metabolism</keyword>
<feature type="transmembrane region" description="Helical" evidence="7">
    <location>
        <begin position="98"/>
        <end position="116"/>
    </location>
</feature>
<evidence type="ECO:0000256" key="4">
    <source>
        <dbReference type="ARBA" id="ARBA00023002"/>
    </source>
</evidence>
<keyword evidence="3 7" id="KW-1133">Transmembrane helix</keyword>
<proteinExistence type="predicted"/>
<evidence type="ECO:0000313" key="10">
    <source>
        <dbReference type="Proteomes" id="UP000319817"/>
    </source>
</evidence>
<keyword evidence="6 7" id="KW-0472">Membrane</keyword>
<feature type="transmembrane region" description="Helical" evidence="7">
    <location>
        <begin position="28"/>
        <end position="47"/>
    </location>
</feature>
<dbReference type="GO" id="GO:0008610">
    <property type="term" value="P:lipid biosynthetic process"/>
    <property type="evidence" value="ECO:0007669"/>
    <property type="project" value="InterPro"/>
</dbReference>
<dbReference type="GO" id="GO:0006643">
    <property type="term" value="P:membrane lipid metabolic process"/>
    <property type="evidence" value="ECO:0007669"/>
    <property type="project" value="TreeGrafter"/>
</dbReference>
<dbReference type="InterPro" id="IPR051689">
    <property type="entry name" value="Sterol_desaturase/TMEM195"/>
</dbReference>
<dbReference type="Proteomes" id="UP000319817">
    <property type="component" value="Chromosome"/>
</dbReference>
<dbReference type="InterPro" id="IPR006694">
    <property type="entry name" value="Fatty_acid_hydroxylase"/>
</dbReference>
<evidence type="ECO:0000256" key="3">
    <source>
        <dbReference type="ARBA" id="ARBA00022989"/>
    </source>
</evidence>
<dbReference type="Pfam" id="PF04116">
    <property type="entry name" value="FA_hydroxylase"/>
    <property type="match status" value="1"/>
</dbReference>
<dbReference type="GO" id="GO:0012505">
    <property type="term" value="C:endomembrane system"/>
    <property type="evidence" value="ECO:0007669"/>
    <property type="project" value="UniProtKB-SubCell"/>
</dbReference>
<name>A0A517P1M2_9BACT</name>
<evidence type="ECO:0000256" key="7">
    <source>
        <dbReference type="SAM" id="Phobius"/>
    </source>
</evidence>
<evidence type="ECO:0000256" key="5">
    <source>
        <dbReference type="ARBA" id="ARBA00023098"/>
    </source>
</evidence>
<protein>
    <submittedName>
        <fullName evidence="9">Fatty acid hydroxylase superfamily protein</fullName>
    </submittedName>
</protein>